<sequence>MEITVQWVRTSWTKRSRGGPAATRRNAAPLGFPLPEPSDLPDGFAHVVRMSEDTDFAPRPGHQPPHALPLDLRADGSRLRVHAHVVPRASLPPRSRRPPAVRLAPGQWVRWHLNYRYSSALGIRDWSYWLDTFNIAHGPVARDLFVAHPPTFTVDERGPTR</sequence>
<accession>A0A5C4UWC1</accession>
<dbReference type="EMBL" id="VDGT01000015">
    <property type="protein sequence ID" value="TNM27950.1"/>
    <property type="molecule type" value="Genomic_DNA"/>
</dbReference>
<gene>
    <name evidence="2" type="ORF">FH715_19360</name>
</gene>
<dbReference type="Proteomes" id="UP000311713">
    <property type="component" value="Unassembled WGS sequence"/>
</dbReference>
<evidence type="ECO:0000313" key="3">
    <source>
        <dbReference type="Proteomes" id="UP000311713"/>
    </source>
</evidence>
<feature type="region of interest" description="Disordered" evidence="1">
    <location>
        <begin position="14"/>
        <end position="35"/>
    </location>
</feature>
<name>A0A5C4UWC1_9ACTN</name>
<keyword evidence="3" id="KW-1185">Reference proteome</keyword>
<reference evidence="2 3" key="1">
    <citation type="submission" date="2019-06" db="EMBL/GenBank/DDBJ databases">
        <title>Draft genome of Streptomyces sedi sp. JCM16909.</title>
        <authorList>
            <person name="Klykleung N."/>
            <person name="Tanasupawat S."/>
            <person name="Kudo T."/>
            <person name="Yuki M."/>
            <person name="Ohkuma M."/>
        </authorList>
    </citation>
    <scope>NUCLEOTIDE SEQUENCE [LARGE SCALE GENOMIC DNA]</scope>
    <source>
        <strain evidence="2 3">JCM 16909</strain>
    </source>
</reference>
<proteinExistence type="predicted"/>
<evidence type="ECO:0000256" key="1">
    <source>
        <dbReference type="SAM" id="MobiDB-lite"/>
    </source>
</evidence>
<evidence type="ECO:0000313" key="2">
    <source>
        <dbReference type="EMBL" id="TNM27950.1"/>
    </source>
</evidence>
<protein>
    <submittedName>
        <fullName evidence="2">Uncharacterized protein</fullName>
    </submittedName>
</protein>
<comment type="caution">
    <text evidence="2">The sequence shown here is derived from an EMBL/GenBank/DDBJ whole genome shotgun (WGS) entry which is preliminary data.</text>
</comment>
<dbReference type="RefSeq" id="WP_139647046.1">
    <property type="nucleotide sequence ID" value="NZ_BAAAZS010000017.1"/>
</dbReference>
<dbReference type="AlphaFoldDB" id="A0A5C4UWC1"/>
<organism evidence="2 3">
    <name type="scientific">Streptomyces sedi</name>
    <dbReference type="NCBI Taxonomy" id="555059"/>
    <lineage>
        <taxon>Bacteria</taxon>
        <taxon>Bacillati</taxon>
        <taxon>Actinomycetota</taxon>
        <taxon>Actinomycetes</taxon>
        <taxon>Kitasatosporales</taxon>
        <taxon>Streptomycetaceae</taxon>
        <taxon>Streptomyces</taxon>
    </lineage>
</organism>
<dbReference type="OrthoDB" id="3295282at2"/>